<protein>
    <recommendedName>
        <fullName evidence="1">Ral GTPase-activating protein subunit alpha/beta N-terminal domain-containing protein</fullName>
    </recommendedName>
</protein>
<proteinExistence type="predicted"/>
<keyword evidence="3" id="KW-1185">Reference proteome</keyword>
<accession>A0A7R9Q4Y6</accession>
<dbReference type="OrthoDB" id="10009983at2759"/>
<gene>
    <name evidence="2" type="ORF">OSB1V03_LOCUS12179</name>
</gene>
<dbReference type="AlphaFoldDB" id="A0A7R9Q4Y6"/>
<name>A0A7R9Q4Y6_9ACAR</name>
<feature type="domain" description="Ral GTPase-activating protein subunit alpha/beta N-terminal" evidence="1">
    <location>
        <begin position="167"/>
        <end position="286"/>
    </location>
</feature>
<dbReference type="EMBL" id="OC864534">
    <property type="protein sequence ID" value="CAD7631770.1"/>
    <property type="molecule type" value="Genomic_DNA"/>
</dbReference>
<evidence type="ECO:0000313" key="3">
    <source>
        <dbReference type="Proteomes" id="UP000759131"/>
    </source>
</evidence>
<feature type="non-terminal residue" evidence="2">
    <location>
        <position position="918"/>
    </location>
</feature>
<dbReference type="Pfam" id="PF20412">
    <property type="entry name" value="RALGAPB_N"/>
    <property type="match status" value="1"/>
</dbReference>
<sequence length="918" mass="103607">MNGISSTPTPKSMYTEWSVLRVVEMCESSRVSVVHKMPQINGTLLVNSCVKPLAQMLNNANTATVSSMDNDFLQNDRDVLWIMEVLCYGLSLPMSSGESSDCVRDCVHIYSEWFHALSPEMSKSKVIPFPIRDDPNLYCRKILEHIYNIFISRPVATTDANLLDGIIQRQSMLCHRLLRTVESVVQDANNVMDRQTWDTLLIFLLAINDTLLSPPVEANDIGTQLCERIISVLFEIWLIACVRCFPSPSFWKTFQHLSTGWRHRPPLVDNWNRINYSLTMRLVKHMSPNTYDINANSPTHNKNTLNEILDEMNEESLKQCWYRFLHTIGNPVDLCSPEIISKTDRFYHSACASENVVDPRQHPCLNNLPHIFYKAMKGLSILVDTFLGIPVTVEEIDADMYKSTTSLTLSAASSTQTPPTPPEKRRDFARFNYNKQNPQKSLAPTKSVNVNKVEPIITPLPTIIYPSAPDYILAPTRPKSTSILDILGDWLFQAALYGSDLKEKHEMIRSSSNQSFTQLNELQRKPSAASDRILIETLPLLSAESFEAGQAEAIGALCRLFCFKKADEEISTMLSKQPHPPSVQKVKNYLTRFHLALQFGLSLKEPFRRQIIASILINSTKMFEVDLPGGSLLIPHYLKALEIYLIPKEKLNTKPDVEIRRSCIKLLLSLFSYPLHFNELPIKGGFLLMVSDAAVHDCFTQIDSIDTSIETMRSNSLNEQMRSESPGLQFGQQFFHQTSCDSSLVSNDIPYSDDGKGIPDTAKGLFGRTLSHVGQVLIRCRDKNQYDSHVSLAALEVLSAIGRIHLSNGSKSSQYTNCVLECKETVKQIFSFIENQCEKPAPFHSKDLHSTIVAAYQCLAVWFHEHSHLLKEKDCISMLLEVIELGISGSKSKKNGFVFKADKQLKPASMRVREAAES</sequence>
<organism evidence="2">
    <name type="scientific">Medioppia subpectinata</name>
    <dbReference type="NCBI Taxonomy" id="1979941"/>
    <lineage>
        <taxon>Eukaryota</taxon>
        <taxon>Metazoa</taxon>
        <taxon>Ecdysozoa</taxon>
        <taxon>Arthropoda</taxon>
        <taxon>Chelicerata</taxon>
        <taxon>Arachnida</taxon>
        <taxon>Acari</taxon>
        <taxon>Acariformes</taxon>
        <taxon>Sarcoptiformes</taxon>
        <taxon>Oribatida</taxon>
        <taxon>Brachypylina</taxon>
        <taxon>Oppioidea</taxon>
        <taxon>Oppiidae</taxon>
        <taxon>Medioppia</taxon>
    </lineage>
</organism>
<reference evidence="2" key="1">
    <citation type="submission" date="2020-11" db="EMBL/GenBank/DDBJ databases">
        <authorList>
            <person name="Tran Van P."/>
        </authorList>
    </citation>
    <scope>NUCLEOTIDE SEQUENCE</scope>
</reference>
<dbReference type="EMBL" id="CAJPIZ010009959">
    <property type="protein sequence ID" value="CAG2112200.1"/>
    <property type="molecule type" value="Genomic_DNA"/>
</dbReference>
<dbReference type="PANTHER" id="PTHR21344">
    <property type="entry name" value="RAL GTPASE-ACTIVATING PROTEIN SUBUNIT BETA"/>
    <property type="match status" value="1"/>
</dbReference>
<dbReference type="InterPro" id="IPR039930">
    <property type="entry name" value="RALGAPB"/>
</dbReference>
<dbReference type="Proteomes" id="UP000759131">
    <property type="component" value="Unassembled WGS sequence"/>
</dbReference>
<dbReference type="PANTHER" id="PTHR21344:SF1">
    <property type="entry name" value="RAL GTPASE-ACTIVATING PROTEIN SUBUNIT BETA"/>
    <property type="match status" value="1"/>
</dbReference>
<evidence type="ECO:0000259" key="1">
    <source>
        <dbReference type="Pfam" id="PF20412"/>
    </source>
</evidence>
<dbReference type="InterPro" id="IPR046859">
    <property type="entry name" value="RGPA/RALGAPB_N"/>
</dbReference>
<evidence type="ECO:0000313" key="2">
    <source>
        <dbReference type="EMBL" id="CAD7631770.1"/>
    </source>
</evidence>
<dbReference type="GO" id="GO:0005096">
    <property type="term" value="F:GTPase activator activity"/>
    <property type="evidence" value="ECO:0007669"/>
    <property type="project" value="InterPro"/>
</dbReference>